<dbReference type="GO" id="GO:0008270">
    <property type="term" value="F:zinc ion binding"/>
    <property type="evidence" value="ECO:0007669"/>
    <property type="project" value="InterPro"/>
</dbReference>
<sequence>MYRASHPKDQIQQQTNRSSPRPTCQICGKSGHSALSCWHRYNSNYNSPPVSNTRAYLTPSQNTPNNEWILDSGASAHLTPVVLLIPQPTSYQGSDSVSKTSGSSLPIHHSGSGILPLPETNRKLKLTRLLHVPSISHNLLSISKLVTDNQCSVSFDHGGFVIKDL</sequence>
<dbReference type="Pfam" id="PF22936">
    <property type="entry name" value="Pol_BBD"/>
    <property type="match status" value="1"/>
</dbReference>
<dbReference type="GO" id="GO:0003676">
    <property type="term" value="F:nucleic acid binding"/>
    <property type="evidence" value="ECO:0007669"/>
    <property type="project" value="InterPro"/>
</dbReference>
<accession>A0A2I0X5Y0</accession>
<dbReference type="Proteomes" id="UP000233837">
    <property type="component" value="Unassembled WGS sequence"/>
</dbReference>
<feature type="compositionally biased region" description="Polar residues" evidence="1">
    <location>
        <begin position="10"/>
        <end position="22"/>
    </location>
</feature>
<evidence type="ECO:0000256" key="1">
    <source>
        <dbReference type="SAM" id="MobiDB-lite"/>
    </source>
</evidence>
<organism evidence="3 4">
    <name type="scientific">Dendrobium catenatum</name>
    <dbReference type="NCBI Taxonomy" id="906689"/>
    <lineage>
        <taxon>Eukaryota</taxon>
        <taxon>Viridiplantae</taxon>
        <taxon>Streptophyta</taxon>
        <taxon>Embryophyta</taxon>
        <taxon>Tracheophyta</taxon>
        <taxon>Spermatophyta</taxon>
        <taxon>Magnoliopsida</taxon>
        <taxon>Liliopsida</taxon>
        <taxon>Asparagales</taxon>
        <taxon>Orchidaceae</taxon>
        <taxon>Epidendroideae</taxon>
        <taxon>Malaxideae</taxon>
        <taxon>Dendrobiinae</taxon>
        <taxon>Dendrobium</taxon>
    </lineage>
</organism>
<reference evidence="3 4" key="2">
    <citation type="journal article" date="2017" name="Nature">
        <title>The Apostasia genome and the evolution of orchids.</title>
        <authorList>
            <person name="Zhang G.Q."/>
            <person name="Liu K.W."/>
            <person name="Li Z."/>
            <person name="Lohaus R."/>
            <person name="Hsiao Y.Y."/>
            <person name="Niu S.C."/>
            <person name="Wang J.Y."/>
            <person name="Lin Y.C."/>
            <person name="Xu Q."/>
            <person name="Chen L.J."/>
            <person name="Yoshida K."/>
            <person name="Fujiwara S."/>
            <person name="Wang Z.W."/>
            <person name="Zhang Y.Q."/>
            <person name="Mitsuda N."/>
            <person name="Wang M."/>
            <person name="Liu G.H."/>
            <person name="Pecoraro L."/>
            <person name="Huang H.X."/>
            <person name="Xiao X.J."/>
            <person name="Lin M."/>
            <person name="Wu X.Y."/>
            <person name="Wu W.L."/>
            <person name="Chen Y.Y."/>
            <person name="Chang S.B."/>
            <person name="Sakamoto S."/>
            <person name="Ohme-Takagi M."/>
            <person name="Yagi M."/>
            <person name="Zeng S.J."/>
            <person name="Shen C.Y."/>
            <person name="Yeh C.M."/>
            <person name="Luo Y.B."/>
            <person name="Tsai W.C."/>
            <person name="Van de Peer Y."/>
            <person name="Liu Z.J."/>
        </authorList>
    </citation>
    <scope>NUCLEOTIDE SEQUENCE [LARGE SCALE GENOMIC DNA]</scope>
    <source>
        <tissue evidence="3">The whole plant</tissue>
    </source>
</reference>
<dbReference type="InterPro" id="IPR054722">
    <property type="entry name" value="PolX-like_BBD"/>
</dbReference>
<gene>
    <name evidence="3" type="ORF">MA16_Dca023642</name>
</gene>
<evidence type="ECO:0000313" key="4">
    <source>
        <dbReference type="Proteomes" id="UP000233837"/>
    </source>
</evidence>
<name>A0A2I0X5Y0_9ASPA</name>
<dbReference type="SUPFAM" id="SSF57756">
    <property type="entry name" value="Retrovirus zinc finger-like domains"/>
    <property type="match status" value="1"/>
</dbReference>
<dbReference type="EMBL" id="KZ502133">
    <property type="protein sequence ID" value="PKU83307.1"/>
    <property type="molecule type" value="Genomic_DNA"/>
</dbReference>
<protein>
    <recommendedName>
        <fullName evidence="2">Retrovirus-related Pol polyprotein from transposon TNT 1-94-like beta-barrel domain-containing protein</fullName>
    </recommendedName>
</protein>
<evidence type="ECO:0000259" key="2">
    <source>
        <dbReference type="Pfam" id="PF22936"/>
    </source>
</evidence>
<reference evidence="3 4" key="1">
    <citation type="journal article" date="2016" name="Sci. Rep.">
        <title>The Dendrobium catenatum Lindl. genome sequence provides insights into polysaccharide synthase, floral development and adaptive evolution.</title>
        <authorList>
            <person name="Zhang G.Q."/>
            <person name="Xu Q."/>
            <person name="Bian C."/>
            <person name="Tsai W.C."/>
            <person name="Yeh C.M."/>
            <person name="Liu K.W."/>
            <person name="Yoshida K."/>
            <person name="Zhang L.S."/>
            <person name="Chang S.B."/>
            <person name="Chen F."/>
            <person name="Shi Y."/>
            <person name="Su Y.Y."/>
            <person name="Zhang Y.Q."/>
            <person name="Chen L.J."/>
            <person name="Yin Y."/>
            <person name="Lin M."/>
            <person name="Huang H."/>
            <person name="Deng H."/>
            <person name="Wang Z.W."/>
            <person name="Zhu S.L."/>
            <person name="Zhao X."/>
            <person name="Deng C."/>
            <person name="Niu S.C."/>
            <person name="Huang J."/>
            <person name="Wang M."/>
            <person name="Liu G.H."/>
            <person name="Yang H.J."/>
            <person name="Xiao X.J."/>
            <person name="Hsiao Y.Y."/>
            <person name="Wu W.L."/>
            <person name="Chen Y.Y."/>
            <person name="Mitsuda N."/>
            <person name="Ohme-Takagi M."/>
            <person name="Luo Y.B."/>
            <person name="Van de Peer Y."/>
            <person name="Liu Z.J."/>
        </authorList>
    </citation>
    <scope>NUCLEOTIDE SEQUENCE [LARGE SCALE GENOMIC DNA]</scope>
    <source>
        <tissue evidence="3">The whole plant</tissue>
    </source>
</reference>
<dbReference type="AlphaFoldDB" id="A0A2I0X5Y0"/>
<evidence type="ECO:0000313" key="3">
    <source>
        <dbReference type="EMBL" id="PKU83307.1"/>
    </source>
</evidence>
<feature type="region of interest" description="Disordered" evidence="1">
    <location>
        <begin position="1"/>
        <end position="25"/>
    </location>
</feature>
<keyword evidence="4" id="KW-1185">Reference proteome</keyword>
<feature type="domain" description="Retrovirus-related Pol polyprotein from transposon TNT 1-94-like beta-barrel" evidence="2">
    <location>
        <begin position="68"/>
        <end position="147"/>
    </location>
</feature>
<proteinExistence type="predicted"/>
<dbReference type="InterPro" id="IPR036875">
    <property type="entry name" value="Znf_CCHC_sf"/>
</dbReference>